<evidence type="ECO:0000256" key="3">
    <source>
        <dbReference type="ARBA" id="ARBA00022723"/>
    </source>
</evidence>
<dbReference type="SMART" id="SM00944">
    <property type="entry name" value="Pro-kuma_activ"/>
    <property type="match status" value="1"/>
</dbReference>
<dbReference type="Gene3D" id="3.40.50.200">
    <property type="entry name" value="Peptidase S8/S53 domain"/>
    <property type="match status" value="1"/>
</dbReference>
<dbReference type="PANTHER" id="PTHR14218:SF19">
    <property type="entry name" value="SERINE PROTEASE AORO, PUTATIVE (AFU_ORTHOLOGUE AFUA_6G10250)-RELATED"/>
    <property type="match status" value="1"/>
</dbReference>
<dbReference type="GO" id="GO:0005576">
    <property type="term" value="C:extracellular region"/>
    <property type="evidence" value="ECO:0007669"/>
    <property type="project" value="UniProtKB-SubCell"/>
</dbReference>
<evidence type="ECO:0000313" key="10">
    <source>
        <dbReference type="EMBL" id="KIM96701.1"/>
    </source>
</evidence>
<dbReference type="CDD" id="cd11377">
    <property type="entry name" value="Pro-peptidase_S53"/>
    <property type="match status" value="1"/>
</dbReference>
<evidence type="ECO:0000256" key="6">
    <source>
        <dbReference type="ARBA" id="ARBA00022837"/>
    </source>
</evidence>
<dbReference type="GO" id="GO:0008240">
    <property type="term" value="F:tripeptidyl-peptidase activity"/>
    <property type="evidence" value="ECO:0007669"/>
    <property type="project" value="TreeGrafter"/>
</dbReference>
<proteinExistence type="predicted"/>
<dbReference type="MEROPS" id="S53.007"/>
<dbReference type="EMBL" id="KN832883">
    <property type="protein sequence ID" value="KIM96701.1"/>
    <property type="molecule type" value="Genomic_DNA"/>
</dbReference>
<keyword evidence="2 8" id="KW-0645">Protease</keyword>
<feature type="binding site" evidence="8">
    <location>
        <position position="596"/>
    </location>
    <ligand>
        <name>Ca(2+)</name>
        <dbReference type="ChEBI" id="CHEBI:29108"/>
    </ligand>
</feature>
<feature type="binding site" evidence="8">
    <location>
        <position position="614"/>
    </location>
    <ligand>
        <name>Ca(2+)</name>
        <dbReference type="ChEBI" id="CHEBI:29108"/>
    </ligand>
</feature>
<evidence type="ECO:0000313" key="11">
    <source>
        <dbReference type="Proteomes" id="UP000054321"/>
    </source>
</evidence>
<dbReference type="PROSITE" id="PS51695">
    <property type="entry name" value="SEDOLISIN"/>
    <property type="match status" value="1"/>
</dbReference>
<dbReference type="PROSITE" id="PS00138">
    <property type="entry name" value="SUBTILASE_SER"/>
    <property type="match status" value="1"/>
</dbReference>
<feature type="active site" description="Charge relay system" evidence="8">
    <location>
        <position position="304"/>
    </location>
</feature>
<dbReference type="OrthoDB" id="409122at2759"/>
<keyword evidence="11" id="KW-1185">Reference proteome</keyword>
<feature type="active site" description="Charge relay system" evidence="8">
    <location>
        <position position="554"/>
    </location>
</feature>
<dbReference type="InParanoid" id="A0A0C3H2G9"/>
<organism evidence="10 11">
    <name type="scientific">Oidiodendron maius (strain Zn)</name>
    <dbReference type="NCBI Taxonomy" id="913774"/>
    <lineage>
        <taxon>Eukaryota</taxon>
        <taxon>Fungi</taxon>
        <taxon>Dikarya</taxon>
        <taxon>Ascomycota</taxon>
        <taxon>Pezizomycotina</taxon>
        <taxon>Leotiomycetes</taxon>
        <taxon>Leotiomycetes incertae sedis</taxon>
        <taxon>Myxotrichaceae</taxon>
        <taxon>Oidiodendron</taxon>
    </lineage>
</organism>
<keyword evidence="6 8" id="KW-0106">Calcium</keyword>
<feature type="domain" description="Peptidase S53" evidence="9">
    <location>
        <begin position="219"/>
        <end position="636"/>
    </location>
</feature>
<evidence type="ECO:0000256" key="5">
    <source>
        <dbReference type="ARBA" id="ARBA00022825"/>
    </source>
</evidence>
<dbReference type="GO" id="GO:0006508">
    <property type="term" value="P:proteolysis"/>
    <property type="evidence" value="ECO:0007669"/>
    <property type="project" value="UniProtKB-KW"/>
</dbReference>
<dbReference type="HOGENOM" id="CLU_013783_4_0_1"/>
<dbReference type="SUPFAM" id="SSF54897">
    <property type="entry name" value="Protease propeptides/inhibitors"/>
    <property type="match status" value="1"/>
</dbReference>
<feature type="active site" description="Charge relay system" evidence="8">
    <location>
        <position position="300"/>
    </location>
</feature>
<protein>
    <recommendedName>
        <fullName evidence="9">Peptidase S53 domain-containing protein</fullName>
    </recommendedName>
</protein>
<evidence type="ECO:0000259" key="9">
    <source>
        <dbReference type="PROSITE" id="PS51695"/>
    </source>
</evidence>
<feature type="binding site" evidence="8">
    <location>
        <position position="616"/>
    </location>
    <ligand>
        <name>Ca(2+)</name>
        <dbReference type="ChEBI" id="CHEBI:29108"/>
    </ligand>
</feature>
<evidence type="ECO:0000256" key="1">
    <source>
        <dbReference type="ARBA" id="ARBA00004239"/>
    </source>
</evidence>
<keyword evidence="5 8" id="KW-0720">Serine protease</keyword>
<reference evidence="10 11" key="1">
    <citation type="submission" date="2014-04" db="EMBL/GenBank/DDBJ databases">
        <authorList>
            <consortium name="DOE Joint Genome Institute"/>
            <person name="Kuo A."/>
            <person name="Martino E."/>
            <person name="Perotto S."/>
            <person name="Kohler A."/>
            <person name="Nagy L.G."/>
            <person name="Floudas D."/>
            <person name="Copeland A."/>
            <person name="Barry K.W."/>
            <person name="Cichocki N."/>
            <person name="Veneault-Fourrey C."/>
            <person name="LaButti K."/>
            <person name="Lindquist E.A."/>
            <person name="Lipzen A."/>
            <person name="Lundell T."/>
            <person name="Morin E."/>
            <person name="Murat C."/>
            <person name="Sun H."/>
            <person name="Tunlid A."/>
            <person name="Henrissat B."/>
            <person name="Grigoriev I.V."/>
            <person name="Hibbett D.S."/>
            <person name="Martin F."/>
            <person name="Nordberg H.P."/>
            <person name="Cantor M.N."/>
            <person name="Hua S.X."/>
        </authorList>
    </citation>
    <scope>NUCLEOTIDE SEQUENCE [LARGE SCALE GENOMIC DNA]</scope>
    <source>
        <strain evidence="10 11">Zn</strain>
    </source>
</reference>
<name>A0A0C3H2G9_OIDMZ</name>
<evidence type="ECO:0000256" key="8">
    <source>
        <dbReference type="PROSITE-ProRule" id="PRU01032"/>
    </source>
</evidence>
<dbReference type="InterPro" id="IPR023828">
    <property type="entry name" value="Peptidase_S8_Ser-AS"/>
</dbReference>
<evidence type="ECO:0000256" key="2">
    <source>
        <dbReference type="ARBA" id="ARBA00022670"/>
    </source>
</evidence>
<dbReference type="SUPFAM" id="SSF52743">
    <property type="entry name" value="Subtilisin-like"/>
    <property type="match status" value="1"/>
</dbReference>
<dbReference type="PANTHER" id="PTHR14218">
    <property type="entry name" value="PROTEASE S8 TRIPEPTIDYL PEPTIDASE I CLN2"/>
    <property type="match status" value="1"/>
</dbReference>
<dbReference type="InterPro" id="IPR050819">
    <property type="entry name" value="Tripeptidyl-peptidase_I"/>
</dbReference>
<dbReference type="InterPro" id="IPR036852">
    <property type="entry name" value="Peptidase_S8/S53_dom_sf"/>
</dbReference>
<keyword evidence="7" id="KW-0865">Zymogen</keyword>
<comment type="subcellular location">
    <subcellularLocation>
        <location evidence="1">Secreted</location>
        <location evidence="1">Extracellular space</location>
    </subcellularLocation>
</comment>
<evidence type="ECO:0000256" key="7">
    <source>
        <dbReference type="ARBA" id="ARBA00023145"/>
    </source>
</evidence>
<dbReference type="STRING" id="913774.A0A0C3H2G9"/>
<dbReference type="InterPro" id="IPR015366">
    <property type="entry name" value="S53_propep"/>
</dbReference>
<dbReference type="InterPro" id="IPR030400">
    <property type="entry name" value="Sedolisin_dom"/>
</dbReference>
<feature type="non-terminal residue" evidence="10">
    <location>
        <position position="637"/>
    </location>
</feature>
<dbReference type="Proteomes" id="UP000054321">
    <property type="component" value="Unassembled WGS sequence"/>
</dbReference>
<comment type="cofactor">
    <cofactor evidence="8">
        <name>Ca(2+)</name>
        <dbReference type="ChEBI" id="CHEBI:29108"/>
    </cofactor>
    <text evidence="8">Binds 1 Ca(2+) ion per subunit.</text>
</comment>
<feature type="binding site" evidence="8">
    <location>
        <position position="595"/>
    </location>
    <ligand>
        <name>Ca(2+)</name>
        <dbReference type="ChEBI" id="CHEBI:29108"/>
    </ligand>
</feature>
<reference evidence="11" key="2">
    <citation type="submission" date="2015-01" db="EMBL/GenBank/DDBJ databases">
        <title>Evolutionary Origins and Diversification of the Mycorrhizal Mutualists.</title>
        <authorList>
            <consortium name="DOE Joint Genome Institute"/>
            <consortium name="Mycorrhizal Genomics Consortium"/>
            <person name="Kohler A."/>
            <person name="Kuo A."/>
            <person name="Nagy L.G."/>
            <person name="Floudas D."/>
            <person name="Copeland A."/>
            <person name="Barry K.W."/>
            <person name="Cichocki N."/>
            <person name="Veneault-Fourrey C."/>
            <person name="LaButti K."/>
            <person name="Lindquist E.A."/>
            <person name="Lipzen A."/>
            <person name="Lundell T."/>
            <person name="Morin E."/>
            <person name="Murat C."/>
            <person name="Riley R."/>
            <person name="Ohm R."/>
            <person name="Sun H."/>
            <person name="Tunlid A."/>
            <person name="Henrissat B."/>
            <person name="Grigoriev I.V."/>
            <person name="Hibbett D.S."/>
            <person name="Martin F."/>
        </authorList>
    </citation>
    <scope>NUCLEOTIDE SEQUENCE [LARGE SCALE GENOMIC DNA]</scope>
    <source>
        <strain evidence="11">Zn</strain>
    </source>
</reference>
<dbReference type="GO" id="GO:0046872">
    <property type="term" value="F:metal ion binding"/>
    <property type="evidence" value="ECO:0007669"/>
    <property type="project" value="UniProtKB-UniRule"/>
</dbReference>
<evidence type="ECO:0000256" key="4">
    <source>
        <dbReference type="ARBA" id="ARBA00022801"/>
    </source>
</evidence>
<feature type="non-terminal residue" evidence="10">
    <location>
        <position position="1"/>
    </location>
</feature>
<dbReference type="AlphaFoldDB" id="A0A0C3H2G9"/>
<dbReference type="Pfam" id="PF09286">
    <property type="entry name" value="Pro-kuma_activ"/>
    <property type="match status" value="1"/>
</dbReference>
<dbReference type="GO" id="GO:0004252">
    <property type="term" value="F:serine-type endopeptidase activity"/>
    <property type="evidence" value="ECO:0007669"/>
    <property type="project" value="UniProtKB-UniRule"/>
</dbReference>
<keyword evidence="4 8" id="KW-0378">Hydrolase</keyword>
<keyword evidence="3 8" id="KW-0479">Metal-binding</keyword>
<gene>
    <name evidence="10" type="ORF">OIDMADRAFT_94140</name>
</gene>
<accession>A0A0C3H2G9</accession>
<sequence length="637" mass="69957">YVVHERRHERTDQRWSKVAQLDGNQVLPIRIGLKQSNLEHGDRWLMEVSDPKSPRFGQHWTAKEVIDAFKPSHETIQAVHTWLNDSGIHTDRHRLSDGLGWLQFDAKAETLFRTTYHLFEHGRSSTTHVACDEYSVPSHISSHIDFVSPGVHFDTKTKSDTNQYFAADGTRLLTKRSAVEGKTRRGEPLMSNKGPFHHMPKAAKSHWGQFERQICNTSFVTPACLRLLYGVPSNLPAVKGNSLGIVEYTPESYLPSDLDLFFKAYEPQAVGERPTFDSIDGGFLYDTGLNDTTAFSYLGEPSLDLQYSMALVYPQDVILYQVGDLAEEDETSFNNFLDAIDASYCTYDGGDDPVYDAVYPDPYPGPNSYQGKENCGTYAAAKVISTSYSYSEIDLPPAYEERQCREYLKLGLMGTTFVYSSGDFGVEFDGGGCLNPDGSENNGNSGIFVPTFPGGCPYILSAGATQIRNGDDVPPGADVLDQVIFSSSGGFSNVFAIPEYQKSAVKEYMEKYAPDYPGQYNNSGTVRGFPDIASNGAWFSIAVFGELSQVFGTSCAAPTIAALLALINGERIRAGKSSVGFVNPTLYAHPEVLNDITEGQNPGCGTDGFSAVPGWDPTTGLGTPNYPKMLELFLSLP</sequence>
<dbReference type="CDD" id="cd04056">
    <property type="entry name" value="Peptidases_S53"/>
    <property type="match status" value="1"/>
</dbReference>